<keyword evidence="4" id="KW-0663">Pyridoxal phosphate</keyword>
<dbReference type="InterPro" id="IPR008286">
    <property type="entry name" value="Prn/Lys/Arg_de-COase_C"/>
</dbReference>
<dbReference type="RefSeq" id="WP_040047937.1">
    <property type="nucleotide sequence ID" value="NZ_JWIR02000042.1"/>
</dbReference>
<dbReference type="InterPro" id="IPR036633">
    <property type="entry name" value="Prn/Lys/Arg_de-COase_C_sf"/>
</dbReference>
<organism evidence="8 9">
    <name type="scientific">Bacillus thermotolerans</name>
    <name type="common">Quasibacillus thermotolerans</name>
    <dbReference type="NCBI Taxonomy" id="1221996"/>
    <lineage>
        <taxon>Bacteria</taxon>
        <taxon>Bacillati</taxon>
        <taxon>Bacillota</taxon>
        <taxon>Bacilli</taxon>
        <taxon>Bacillales</taxon>
        <taxon>Bacillaceae</taxon>
        <taxon>Bacillus</taxon>
    </lineage>
</organism>
<protein>
    <submittedName>
        <fullName evidence="8">Arginine decarboxylase</fullName>
    </submittedName>
</protein>
<comment type="caution">
    <text evidence="8">The sequence shown here is derived from an EMBL/GenBank/DDBJ whole genome shotgun (WGS) entry which is preliminary data.</text>
</comment>
<evidence type="ECO:0000256" key="1">
    <source>
        <dbReference type="ARBA" id="ARBA00001933"/>
    </source>
</evidence>
<evidence type="ECO:0000259" key="7">
    <source>
        <dbReference type="Pfam" id="PF03711"/>
    </source>
</evidence>
<dbReference type="Proteomes" id="UP000031563">
    <property type="component" value="Unassembled WGS sequence"/>
</dbReference>
<dbReference type="EMBL" id="JWIR02000042">
    <property type="protein sequence ID" value="KKB39377.1"/>
    <property type="molecule type" value="Genomic_DNA"/>
</dbReference>
<dbReference type="OrthoDB" id="9815233at2"/>
<feature type="domain" description="Orn/Lys/Arg decarboxylase C-terminal" evidence="7">
    <location>
        <begin position="397"/>
        <end position="447"/>
    </location>
</feature>
<evidence type="ECO:0000256" key="4">
    <source>
        <dbReference type="ARBA" id="ARBA00022898"/>
    </source>
</evidence>
<evidence type="ECO:0000256" key="2">
    <source>
        <dbReference type="ARBA" id="ARBA00010671"/>
    </source>
</evidence>
<comment type="cofactor">
    <cofactor evidence="1">
        <name>pyridoxal 5'-phosphate</name>
        <dbReference type="ChEBI" id="CHEBI:597326"/>
    </cofactor>
</comment>
<keyword evidence="9" id="KW-1185">Reference proteome</keyword>
<proteinExistence type="inferred from homology"/>
<gene>
    <name evidence="8" type="ORF">QY95_02400</name>
</gene>
<dbReference type="STRING" id="1221996.QY95_02400"/>
<dbReference type="InterPro" id="IPR015421">
    <property type="entry name" value="PyrdxlP-dep_Trfase_major"/>
</dbReference>
<accession>A0A0F5I2K5</accession>
<feature type="domain" description="Orn/Lys/Arg decarboxylases family 1 pyridoxal-P attachment site" evidence="6">
    <location>
        <begin position="7"/>
        <end position="283"/>
    </location>
</feature>
<comment type="similarity">
    <text evidence="2">Belongs to the Orn/Lys/Arg decarboxylase class-I family.</text>
</comment>
<dbReference type="AlphaFoldDB" id="A0A0F5I2K5"/>
<dbReference type="PANTHER" id="PTHR43277:SF3">
    <property type="entry name" value="DECARBOXYLASE, PUTATIVE-RELATED"/>
    <property type="match status" value="1"/>
</dbReference>
<name>A0A0F5I2K5_BACTR</name>
<evidence type="ECO:0000313" key="9">
    <source>
        <dbReference type="Proteomes" id="UP000031563"/>
    </source>
</evidence>
<dbReference type="Pfam" id="PF01276">
    <property type="entry name" value="OKR_DC_1"/>
    <property type="match status" value="1"/>
</dbReference>
<evidence type="ECO:0000313" key="8">
    <source>
        <dbReference type="EMBL" id="KKB39377.1"/>
    </source>
</evidence>
<dbReference type="SUPFAM" id="SSF53383">
    <property type="entry name" value="PLP-dependent transferases"/>
    <property type="match status" value="1"/>
</dbReference>
<dbReference type="SUPFAM" id="SSF55904">
    <property type="entry name" value="Ornithine decarboxylase C-terminal domain"/>
    <property type="match status" value="1"/>
</dbReference>
<reference evidence="8" key="1">
    <citation type="submission" date="2015-02" db="EMBL/GenBank/DDBJ databases">
        <title>Genome Assembly of Bacillaceae bacterium MTCC 8252.</title>
        <authorList>
            <person name="Verma A."/>
            <person name="Khatri I."/>
            <person name="Mual P."/>
            <person name="Subramanian S."/>
            <person name="Krishnamurthi S."/>
        </authorList>
    </citation>
    <scope>NUCLEOTIDE SEQUENCE [LARGE SCALE GENOMIC DNA]</scope>
    <source>
        <strain evidence="8">MTCC 8252</strain>
    </source>
</reference>
<dbReference type="InterPro" id="IPR015424">
    <property type="entry name" value="PyrdxlP-dep_Trfase"/>
</dbReference>
<dbReference type="GO" id="GO:0016831">
    <property type="term" value="F:carboxy-lyase activity"/>
    <property type="evidence" value="ECO:0007669"/>
    <property type="project" value="UniProtKB-KW"/>
</dbReference>
<dbReference type="Gene3D" id="3.90.105.10">
    <property type="entry name" value="Molybdopterin biosynthesis moea protein, domain 2"/>
    <property type="match status" value="1"/>
</dbReference>
<evidence type="ECO:0000256" key="3">
    <source>
        <dbReference type="ARBA" id="ARBA00022793"/>
    </source>
</evidence>
<dbReference type="PANTHER" id="PTHR43277">
    <property type="entry name" value="ARGININE DECARBOXYLASE"/>
    <property type="match status" value="1"/>
</dbReference>
<dbReference type="InterPro" id="IPR000310">
    <property type="entry name" value="Orn/Lys/Arg_deCO2ase_major_dom"/>
</dbReference>
<evidence type="ECO:0000259" key="6">
    <source>
        <dbReference type="Pfam" id="PF01276"/>
    </source>
</evidence>
<dbReference type="Pfam" id="PF03711">
    <property type="entry name" value="OKR_DC_1_C"/>
    <property type="match status" value="1"/>
</dbReference>
<dbReference type="Gene3D" id="3.40.640.10">
    <property type="entry name" value="Type I PLP-dependent aspartate aminotransferase-like (Major domain)"/>
    <property type="match status" value="1"/>
</dbReference>
<keyword evidence="3" id="KW-0210">Decarboxylase</keyword>
<evidence type="ECO:0000256" key="5">
    <source>
        <dbReference type="ARBA" id="ARBA00023239"/>
    </source>
</evidence>
<sequence length="477" mass="53286">MNQKHIPIVQALQAHERKQPLSFHVPGHKYGQLQVFEQLPEFQSFLQYDVTEITGMDDFHSPEGCILEAQQLLTDLYGTRKSYFLVNGSTVGNLAMVMAVCQEGDTVLVQRNCHKSIIHALKLAKLRPVFVGTAEDERTETAGGVELETIQKAYRCYGSVKALILTYPTYYGGAASLQEIIEWAKKNGSFVLVDEAHGPHFILPKPFPESALVMGADIVVHSAHKMLPAMTMGAYLHVQSEAVPLEELEFYLQVLQSSSPSYPIMASLDIARAYLASITEADILFTVKMRDKAAALFHEKQIDTVFPDDPLKLVLRKKGYTGYELQAKLEESGIYTELADPLQVLCTFPLLKEGECEFMNQLETKLEICRLEERYMPLSSIKLPVYQEGLIELALPYRLQVHCPTEWVTLQEAAGRIAAETIIPYPPGIPFIMKGERMTARQAGVLRELLTQPIHIQGGEQLSKGKLAVFSEAQSNG</sequence>
<dbReference type="InterPro" id="IPR052357">
    <property type="entry name" value="Orn_Lys_Arg_decarboxylase-I"/>
</dbReference>
<keyword evidence="5" id="KW-0456">Lyase</keyword>